<gene>
    <name evidence="1" type="ORF">LCGC14_0509020</name>
</gene>
<sequence length="184" mass="20181">MKNYIIPSIGAFTLVSAFILAGCTSKTNQTTTTATTTTTNQSVKTTVTPDECSTINNLINGYESGFNSIKTDKVNNQFTNQWRTNTHIIGATCTVTLNKSEQASYQCQTPVKTQTKTIKSHQTLAKQLRQCLTKTGWFESQKETASSIYSTFVLDTKNPVITLSTNQEGNGFSTRFEIAPPLGL</sequence>
<accession>A0A0F9S6J9</accession>
<organism evidence="1">
    <name type="scientific">marine sediment metagenome</name>
    <dbReference type="NCBI Taxonomy" id="412755"/>
    <lineage>
        <taxon>unclassified sequences</taxon>
        <taxon>metagenomes</taxon>
        <taxon>ecological metagenomes</taxon>
    </lineage>
</organism>
<comment type="caution">
    <text evidence="1">The sequence shown here is derived from an EMBL/GenBank/DDBJ whole genome shotgun (WGS) entry which is preliminary data.</text>
</comment>
<reference evidence="1" key="1">
    <citation type="journal article" date="2015" name="Nature">
        <title>Complex archaea that bridge the gap between prokaryotes and eukaryotes.</title>
        <authorList>
            <person name="Spang A."/>
            <person name="Saw J.H."/>
            <person name="Jorgensen S.L."/>
            <person name="Zaremba-Niedzwiedzka K."/>
            <person name="Martijn J."/>
            <person name="Lind A.E."/>
            <person name="van Eijk R."/>
            <person name="Schleper C."/>
            <person name="Guy L."/>
            <person name="Ettema T.J."/>
        </authorList>
    </citation>
    <scope>NUCLEOTIDE SEQUENCE</scope>
</reference>
<dbReference type="AlphaFoldDB" id="A0A0F9S6J9"/>
<dbReference type="PROSITE" id="PS51257">
    <property type="entry name" value="PROKAR_LIPOPROTEIN"/>
    <property type="match status" value="1"/>
</dbReference>
<evidence type="ECO:0000313" key="1">
    <source>
        <dbReference type="EMBL" id="KKN62729.1"/>
    </source>
</evidence>
<proteinExistence type="predicted"/>
<dbReference type="EMBL" id="LAZR01000615">
    <property type="protein sequence ID" value="KKN62729.1"/>
    <property type="molecule type" value="Genomic_DNA"/>
</dbReference>
<evidence type="ECO:0008006" key="2">
    <source>
        <dbReference type="Google" id="ProtNLM"/>
    </source>
</evidence>
<protein>
    <recommendedName>
        <fullName evidence="2">Orphan lipoprotein</fullName>
    </recommendedName>
</protein>
<name>A0A0F9S6J9_9ZZZZ</name>